<name>A0ABW1X2T3_9ACTN</name>
<dbReference type="SUPFAM" id="SSF109854">
    <property type="entry name" value="DinB/YfiT-like putative metalloenzymes"/>
    <property type="match status" value="1"/>
</dbReference>
<dbReference type="RefSeq" id="WP_343884181.1">
    <property type="nucleotide sequence ID" value="NZ_BAAAKI010000001.1"/>
</dbReference>
<protein>
    <submittedName>
        <fullName evidence="2">Maleylpyruvate isomerase N-terminal domain-containing protein</fullName>
    </submittedName>
</protein>
<evidence type="ECO:0000313" key="2">
    <source>
        <dbReference type="EMBL" id="MFC6396820.1"/>
    </source>
</evidence>
<dbReference type="Pfam" id="PF11716">
    <property type="entry name" value="MDMPI_N"/>
    <property type="match status" value="1"/>
</dbReference>
<dbReference type="InterPro" id="IPR034660">
    <property type="entry name" value="DinB/YfiT-like"/>
</dbReference>
<proteinExistence type="predicted"/>
<sequence length="191" mass="21701">MSDNQPTIGQRHRAAAYEFTEKVDQTRDWDAPTPVKEWTARDVVRHLVEWPRQLTASAVTWGEVPSVDDDPAGAWHAHTDEVQALLDDPASVQLLLDSEHFGQRPVTDVLEEFYLPDVFMHTWDLARSQGITADLDPVVAEALFRGMEQQEEMLRSSGQFGERQEVRPGASYEEQLVALIGRDPAWIRPRV</sequence>
<organism evidence="2 3">
    <name type="scientific">Luteococcus sanguinis</name>
    <dbReference type="NCBI Taxonomy" id="174038"/>
    <lineage>
        <taxon>Bacteria</taxon>
        <taxon>Bacillati</taxon>
        <taxon>Actinomycetota</taxon>
        <taxon>Actinomycetes</taxon>
        <taxon>Propionibacteriales</taxon>
        <taxon>Propionibacteriaceae</taxon>
        <taxon>Luteococcus</taxon>
    </lineage>
</organism>
<dbReference type="GO" id="GO:0016853">
    <property type="term" value="F:isomerase activity"/>
    <property type="evidence" value="ECO:0007669"/>
    <property type="project" value="UniProtKB-KW"/>
</dbReference>
<dbReference type="InterPro" id="IPR024344">
    <property type="entry name" value="MDMPI_metal-binding"/>
</dbReference>
<dbReference type="EMBL" id="JBHSUA010000015">
    <property type="protein sequence ID" value="MFC6396820.1"/>
    <property type="molecule type" value="Genomic_DNA"/>
</dbReference>
<evidence type="ECO:0000259" key="1">
    <source>
        <dbReference type="Pfam" id="PF11716"/>
    </source>
</evidence>
<keyword evidence="3" id="KW-1185">Reference proteome</keyword>
<reference evidence="3" key="1">
    <citation type="journal article" date="2019" name="Int. J. Syst. Evol. Microbiol.">
        <title>The Global Catalogue of Microorganisms (GCM) 10K type strain sequencing project: providing services to taxonomists for standard genome sequencing and annotation.</title>
        <authorList>
            <consortium name="The Broad Institute Genomics Platform"/>
            <consortium name="The Broad Institute Genome Sequencing Center for Infectious Disease"/>
            <person name="Wu L."/>
            <person name="Ma J."/>
        </authorList>
    </citation>
    <scope>NUCLEOTIDE SEQUENCE [LARGE SCALE GENOMIC DNA]</scope>
    <source>
        <strain evidence="3">CGMCC 1.15277</strain>
    </source>
</reference>
<feature type="domain" description="Mycothiol-dependent maleylpyruvate isomerase metal-binding" evidence="1">
    <location>
        <begin position="14"/>
        <end position="85"/>
    </location>
</feature>
<evidence type="ECO:0000313" key="3">
    <source>
        <dbReference type="Proteomes" id="UP001596266"/>
    </source>
</evidence>
<accession>A0ABW1X2T3</accession>
<comment type="caution">
    <text evidence="2">The sequence shown here is derived from an EMBL/GenBank/DDBJ whole genome shotgun (WGS) entry which is preliminary data.</text>
</comment>
<dbReference type="Proteomes" id="UP001596266">
    <property type="component" value="Unassembled WGS sequence"/>
</dbReference>
<keyword evidence="2" id="KW-0413">Isomerase</keyword>
<gene>
    <name evidence="2" type="ORF">ACFP57_07455</name>
</gene>